<name>A0A0L9V0U4_PHAAN</name>
<sequence>MILKPEQYLMHNGYRDGAEMWCISFQNVHEGVSILGVDGCERLAYIFSYPVAVKLVKLQHLLLSSCKFVEKIFEPDENLGHIHHFRKSTQTELVPIFPNLETYVISQMDNLKAIWPALLPQNSFCKLKKMEIASCNNLLNVFRCHVLDKLQSL</sequence>
<gene>
    <name evidence="2" type="ORF">LR48_Vigan07g236200</name>
</gene>
<dbReference type="Gene3D" id="3.80.10.10">
    <property type="entry name" value="Ribonuclease Inhibitor"/>
    <property type="match status" value="1"/>
</dbReference>
<dbReference type="EMBL" id="CM003377">
    <property type="protein sequence ID" value="KOM48658.1"/>
    <property type="molecule type" value="Genomic_DNA"/>
</dbReference>
<feature type="domain" description="Disease resistance protein At4g27190-like leucine-rich repeats" evidence="1">
    <location>
        <begin position="20"/>
        <end position="153"/>
    </location>
</feature>
<evidence type="ECO:0000313" key="2">
    <source>
        <dbReference type="EMBL" id="KOM48658.1"/>
    </source>
</evidence>
<dbReference type="STRING" id="3914.A0A0L9V0U4"/>
<dbReference type="Gramene" id="KOM48658">
    <property type="protein sequence ID" value="KOM48658"/>
    <property type="gene ID" value="LR48_Vigan07g236200"/>
</dbReference>
<reference evidence="3" key="1">
    <citation type="journal article" date="2015" name="Proc. Natl. Acad. Sci. U.S.A.">
        <title>Genome sequencing of adzuki bean (Vigna angularis) provides insight into high starch and low fat accumulation and domestication.</title>
        <authorList>
            <person name="Yang K."/>
            <person name="Tian Z."/>
            <person name="Chen C."/>
            <person name="Luo L."/>
            <person name="Zhao B."/>
            <person name="Wang Z."/>
            <person name="Yu L."/>
            <person name="Li Y."/>
            <person name="Sun Y."/>
            <person name="Li W."/>
            <person name="Chen Y."/>
            <person name="Li Y."/>
            <person name="Zhang Y."/>
            <person name="Ai D."/>
            <person name="Zhao J."/>
            <person name="Shang C."/>
            <person name="Ma Y."/>
            <person name="Wu B."/>
            <person name="Wang M."/>
            <person name="Gao L."/>
            <person name="Sun D."/>
            <person name="Zhang P."/>
            <person name="Guo F."/>
            <person name="Wang W."/>
            <person name="Li Y."/>
            <person name="Wang J."/>
            <person name="Varshney R.K."/>
            <person name="Wang J."/>
            <person name="Ling H.Q."/>
            <person name="Wan P."/>
        </authorList>
    </citation>
    <scope>NUCLEOTIDE SEQUENCE</scope>
    <source>
        <strain evidence="3">cv. Jingnong 6</strain>
    </source>
</reference>
<dbReference type="Proteomes" id="UP000053144">
    <property type="component" value="Chromosome 7"/>
</dbReference>
<evidence type="ECO:0000313" key="3">
    <source>
        <dbReference type="Proteomes" id="UP000053144"/>
    </source>
</evidence>
<evidence type="ECO:0000259" key="1">
    <source>
        <dbReference type="Pfam" id="PF23247"/>
    </source>
</evidence>
<dbReference type="InterPro" id="IPR032675">
    <property type="entry name" value="LRR_dom_sf"/>
</dbReference>
<accession>A0A0L9V0U4</accession>
<proteinExistence type="predicted"/>
<organism evidence="2 3">
    <name type="scientific">Phaseolus angularis</name>
    <name type="common">Azuki bean</name>
    <name type="synonym">Vigna angularis</name>
    <dbReference type="NCBI Taxonomy" id="3914"/>
    <lineage>
        <taxon>Eukaryota</taxon>
        <taxon>Viridiplantae</taxon>
        <taxon>Streptophyta</taxon>
        <taxon>Embryophyta</taxon>
        <taxon>Tracheophyta</taxon>
        <taxon>Spermatophyta</taxon>
        <taxon>Magnoliopsida</taxon>
        <taxon>eudicotyledons</taxon>
        <taxon>Gunneridae</taxon>
        <taxon>Pentapetalae</taxon>
        <taxon>rosids</taxon>
        <taxon>fabids</taxon>
        <taxon>Fabales</taxon>
        <taxon>Fabaceae</taxon>
        <taxon>Papilionoideae</taxon>
        <taxon>50 kb inversion clade</taxon>
        <taxon>NPAAA clade</taxon>
        <taxon>indigoferoid/millettioid clade</taxon>
        <taxon>Phaseoleae</taxon>
        <taxon>Vigna</taxon>
    </lineage>
</organism>
<dbReference type="Pfam" id="PF23247">
    <property type="entry name" value="LRR_RPS2"/>
    <property type="match status" value="1"/>
</dbReference>
<dbReference type="SUPFAM" id="SSF52047">
    <property type="entry name" value="RNI-like"/>
    <property type="match status" value="1"/>
</dbReference>
<protein>
    <recommendedName>
        <fullName evidence="1">Disease resistance protein At4g27190-like leucine-rich repeats domain-containing protein</fullName>
    </recommendedName>
</protein>
<dbReference type="InterPro" id="IPR057135">
    <property type="entry name" value="At4g27190-like_LRR"/>
</dbReference>
<dbReference type="AlphaFoldDB" id="A0A0L9V0U4"/>